<comment type="similarity">
    <text evidence="3">Belongs to the Nudix hydrolase family. NudC subfamily.</text>
</comment>
<dbReference type="PROSITE" id="PS51462">
    <property type="entry name" value="NUDIX"/>
    <property type="match status" value="1"/>
</dbReference>
<dbReference type="CDD" id="cd03429">
    <property type="entry name" value="NUDIX_NADH_pyrophosphatase_Nudt13"/>
    <property type="match status" value="1"/>
</dbReference>
<dbReference type="InterPro" id="IPR000086">
    <property type="entry name" value="NUDIX_hydrolase_dom"/>
</dbReference>
<dbReference type="RefSeq" id="XP_007377426.1">
    <property type="nucleotide sequence ID" value="XM_007377364.1"/>
</dbReference>
<dbReference type="EMBL" id="GL996505">
    <property type="protein sequence ID" value="EGW30455.1"/>
    <property type="molecule type" value="Genomic_DNA"/>
</dbReference>
<keyword evidence="12" id="KW-1185">Reference proteome</keyword>
<dbReference type="AlphaFoldDB" id="G3AU79"/>
<dbReference type="InterPro" id="IPR050241">
    <property type="entry name" value="NAD-cap_RNA_hydrolase_NudC"/>
</dbReference>
<dbReference type="OMA" id="YSHAKMY"/>
<keyword evidence="6" id="KW-0378">Hydrolase</keyword>
<evidence type="ECO:0000313" key="12">
    <source>
        <dbReference type="Proteomes" id="UP000000709"/>
    </source>
</evidence>
<dbReference type="EC" id="3.6.1.22" evidence="4"/>
<dbReference type="SUPFAM" id="SSF55811">
    <property type="entry name" value="Nudix"/>
    <property type="match status" value="1"/>
</dbReference>
<comment type="cofactor">
    <cofactor evidence="2">
        <name>Zn(2+)</name>
        <dbReference type="ChEBI" id="CHEBI:29105"/>
    </cofactor>
</comment>
<keyword evidence="7" id="KW-0460">Magnesium</keyword>
<evidence type="ECO:0000256" key="8">
    <source>
        <dbReference type="ARBA" id="ARBA00023027"/>
    </source>
</evidence>
<dbReference type="KEGG" id="spaa:SPAPADRAFT_63288"/>
<protein>
    <recommendedName>
        <fullName evidence="4">NAD(+) diphosphatase</fullName>
        <ecNumber evidence="4">3.6.1.22</ecNumber>
    </recommendedName>
</protein>
<dbReference type="InterPro" id="IPR015376">
    <property type="entry name" value="Znr_NADH_PPase"/>
</dbReference>
<dbReference type="InParanoid" id="G3AU79"/>
<dbReference type="GO" id="GO:0035529">
    <property type="term" value="F:NADH pyrophosphatase activity"/>
    <property type="evidence" value="ECO:0007669"/>
    <property type="project" value="TreeGrafter"/>
</dbReference>
<dbReference type="PANTHER" id="PTHR42904:SF6">
    <property type="entry name" value="NAD-CAPPED RNA HYDROLASE NUDT12"/>
    <property type="match status" value="1"/>
</dbReference>
<dbReference type="Proteomes" id="UP000000709">
    <property type="component" value="Unassembled WGS sequence"/>
</dbReference>
<dbReference type="PANTHER" id="PTHR42904">
    <property type="entry name" value="NUDIX HYDROLASE, NUDC SUBFAMILY"/>
    <property type="match status" value="1"/>
</dbReference>
<evidence type="ECO:0000256" key="3">
    <source>
        <dbReference type="ARBA" id="ARBA00009595"/>
    </source>
</evidence>
<comment type="cofactor">
    <cofactor evidence="1">
        <name>Mg(2+)</name>
        <dbReference type="ChEBI" id="CHEBI:18420"/>
    </cofactor>
</comment>
<dbReference type="Gene3D" id="3.90.79.20">
    <property type="match status" value="1"/>
</dbReference>
<accession>G3AU79</accession>
<organism evidence="12">
    <name type="scientific">Spathaspora passalidarum (strain NRRL Y-27907 / 11-Y1)</name>
    <dbReference type="NCBI Taxonomy" id="619300"/>
    <lineage>
        <taxon>Eukaryota</taxon>
        <taxon>Fungi</taxon>
        <taxon>Dikarya</taxon>
        <taxon>Ascomycota</taxon>
        <taxon>Saccharomycotina</taxon>
        <taxon>Pichiomycetes</taxon>
        <taxon>Debaryomycetaceae</taxon>
        <taxon>Spathaspora</taxon>
    </lineage>
</organism>
<evidence type="ECO:0000256" key="6">
    <source>
        <dbReference type="ARBA" id="ARBA00022801"/>
    </source>
</evidence>
<dbReference type="FunCoup" id="G3AU79">
    <property type="interactions" value="102"/>
</dbReference>
<evidence type="ECO:0000256" key="2">
    <source>
        <dbReference type="ARBA" id="ARBA00001947"/>
    </source>
</evidence>
<dbReference type="Gene3D" id="3.90.79.10">
    <property type="entry name" value="Nucleoside Triphosphate Pyrophosphohydrolase"/>
    <property type="match status" value="1"/>
</dbReference>
<dbReference type="STRING" id="619300.G3AU79"/>
<dbReference type="GeneID" id="18874682"/>
<dbReference type="GO" id="GO:0019677">
    <property type="term" value="P:NAD+ catabolic process"/>
    <property type="evidence" value="ECO:0007669"/>
    <property type="project" value="TreeGrafter"/>
</dbReference>
<name>G3AU79_SPAPN</name>
<dbReference type="GO" id="GO:0005777">
    <property type="term" value="C:peroxisome"/>
    <property type="evidence" value="ECO:0007669"/>
    <property type="project" value="TreeGrafter"/>
</dbReference>
<comment type="catalytic activity">
    <reaction evidence="9">
        <text>a 5'-end NAD(+)-phospho-ribonucleoside in mRNA + H2O = a 5'-end phospho-adenosine-phospho-ribonucleoside in mRNA + beta-nicotinamide D-ribonucleotide + 2 H(+)</text>
        <dbReference type="Rhea" id="RHEA:60876"/>
        <dbReference type="Rhea" id="RHEA-COMP:15698"/>
        <dbReference type="Rhea" id="RHEA-COMP:15719"/>
        <dbReference type="ChEBI" id="CHEBI:14649"/>
        <dbReference type="ChEBI" id="CHEBI:15377"/>
        <dbReference type="ChEBI" id="CHEBI:15378"/>
        <dbReference type="ChEBI" id="CHEBI:144029"/>
        <dbReference type="ChEBI" id="CHEBI:144051"/>
    </reaction>
    <physiologicalReaction direction="left-to-right" evidence="9">
        <dbReference type="Rhea" id="RHEA:60877"/>
    </physiologicalReaction>
</comment>
<dbReference type="InterPro" id="IPR015797">
    <property type="entry name" value="NUDIX_hydrolase-like_dom_sf"/>
</dbReference>
<dbReference type="Pfam" id="PF00293">
    <property type="entry name" value="NUDIX"/>
    <property type="match status" value="1"/>
</dbReference>
<dbReference type="GO" id="GO:0006742">
    <property type="term" value="P:NADP+ catabolic process"/>
    <property type="evidence" value="ECO:0007669"/>
    <property type="project" value="TreeGrafter"/>
</dbReference>
<dbReference type="eggNOG" id="KOG3084">
    <property type="taxonomic scope" value="Eukaryota"/>
</dbReference>
<evidence type="ECO:0000256" key="1">
    <source>
        <dbReference type="ARBA" id="ARBA00001946"/>
    </source>
</evidence>
<evidence type="ECO:0000256" key="7">
    <source>
        <dbReference type="ARBA" id="ARBA00022842"/>
    </source>
</evidence>
<evidence type="ECO:0000256" key="5">
    <source>
        <dbReference type="ARBA" id="ARBA00022723"/>
    </source>
</evidence>
<keyword evidence="5" id="KW-0479">Metal-binding</keyword>
<evidence type="ECO:0000313" key="11">
    <source>
        <dbReference type="EMBL" id="EGW30455.1"/>
    </source>
</evidence>
<dbReference type="HOGENOM" id="CLU_037162_0_2_1"/>
<proteinExistence type="inferred from homology"/>
<dbReference type="Pfam" id="PF09297">
    <property type="entry name" value="Zn_ribbon_NUD"/>
    <property type="match status" value="1"/>
</dbReference>
<reference evidence="11 12" key="1">
    <citation type="journal article" date="2011" name="Proc. Natl. Acad. Sci. U.S.A.">
        <title>Comparative genomics of xylose-fermenting fungi for enhanced biofuel production.</title>
        <authorList>
            <person name="Wohlbach D.J."/>
            <person name="Kuo A."/>
            <person name="Sato T.K."/>
            <person name="Potts K.M."/>
            <person name="Salamov A.A."/>
            <person name="LaButti K.M."/>
            <person name="Sun H."/>
            <person name="Clum A."/>
            <person name="Pangilinan J.L."/>
            <person name="Lindquist E.A."/>
            <person name="Lucas S."/>
            <person name="Lapidus A."/>
            <person name="Jin M."/>
            <person name="Gunawan C."/>
            <person name="Balan V."/>
            <person name="Dale B.E."/>
            <person name="Jeffries T.W."/>
            <person name="Zinkel R."/>
            <person name="Barry K.W."/>
            <person name="Grigoriev I.V."/>
            <person name="Gasch A.P."/>
        </authorList>
    </citation>
    <scope>NUCLEOTIDE SEQUENCE [LARGE SCALE GENOMIC DNA]</scope>
    <source>
        <strain evidence="12">NRRL Y-27907 / 11-Y1</strain>
    </source>
</reference>
<gene>
    <name evidence="11" type="ORF">SPAPADRAFT_63288</name>
</gene>
<dbReference type="GO" id="GO:0046872">
    <property type="term" value="F:metal ion binding"/>
    <property type="evidence" value="ECO:0007669"/>
    <property type="project" value="UniProtKB-KW"/>
</dbReference>
<sequence length="453" mass="51292">MSHSRHTSVTDMQQDMYFGTEVVNRVSFLREDTEFITQSLFHPSTRFIFYHDQKPLIHKNFTNKLTILTNGSKQLSIDSMGKGKIGFTGEHAVVESGLLDSVDNWKSVLTTWNSDNKTQASDLRASNKPVFLFLGLLDESVGLDLHTLKFDDSDQEKFLDHQGRYQGIAYYAVDLTNSPELTNSIVTFVNDYINHHYTKGVVNTPEENGVFFTHSRKHYLGFENREASLFSQGAMFFSWLDKNKFCPGCGHPVIPIHAGGKLYCTNTGTEKDAEGQDKFTCSVKSAPVANVSFPRTDMVIITTIANRDSTKILLSLSKRYAFSKMYSCTAGFMEPSETVEVATKREIWEETGVNCSEINIIMTQPWPFPSNLMIGCMGIVDFNGENEQIHLGHDNELSDARWFDIDFVRQLVYPSKDEDEDFNPEGIMLPMPESIAFQLIKLVVDEATNKHKL</sequence>
<dbReference type="OrthoDB" id="10249612at2759"/>
<evidence type="ECO:0000256" key="4">
    <source>
        <dbReference type="ARBA" id="ARBA00012381"/>
    </source>
</evidence>
<feature type="domain" description="Nudix hydrolase" evidence="10">
    <location>
        <begin position="294"/>
        <end position="428"/>
    </location>
</feature>
<evidence type="ECO:0000259" key="10">
    <source>
        <dbReference type="PROSITE" id="PS51462"/>
    </source>
</evidence>
<keyword evidence="8" id="KW-0520">NAD</keyword>
<dbReference type="GO" id="GO:0005829">
    <property type="term" value="C:cytosol"/>
    <property type="evidence" value="ECO:0007669"/>
    <property type="project" value="TreeGrafter"/>
</dbReference>
<evidence type="ECO:0000256" key="9">
    <source>
        <dbReference type="ARBA" id="ARBA00023679"/>
    </source>
</evidence>
<dbReference type="InterPro" id="IPR049734">
    <property type="entry name" value="NudC-like_C"/>
</dbReference>